<dbReference type="EMBL" id="JARGEI010000002">
    <property type="protein sequence ID" value="KAJ8735719.1"/>
    <property type="molecule type" value="Genomic_DNA"/>
</dbReference>
<dbReference type="InterPro" id="IPR017939">
    <property type="entry name" value="G-Glutamylcylcotransferase"/>
</dbReference>
<evidence type="ECO:0000256" key="1">
    <source>
        <dbReference type="ARBA" id="ARBA00004123"/>
    </source>
</evidence>
<keyword evidence="3" id="KW-0238">DNA-binding</keyword>
<feature type="domain" description="HTH CENPB-type" evidence="9">
    <location>
        <begin position="78"/>
        <end position="146"/>
    </location>
</feature>
<dbReference type="Proteomes" id="UP001231518">
    <property type="component" value="Chromosome 2"/>
</dbReference>
<dbReference type="GO" id="GO:0005634">
    <property type="term" value="C:nucleus"/>
    <property type="evidence" value="ECO:0007669"/>
    <property type="project" value="UniProtKB-SubCell"/>
</dbReference>
<evidence type="ECO:0000313" key="11">
    <source>
        <dbReference type="EMBL" id="KAJ8735719.1"/>
    </source>
</evidence>
<evidence type="ECO:0000256" key="3">
    <source>
        <dbReference type="ARBA" id="ARBA00023125"/>
    </source>
</evidence>
<proteinExistence type="predicted"/>
<dbReference type="Pfam" id="PF03221">
    <property type="entry name" value="HTH_Tnp_Tc5"/>
    <property type="match status" value="1"/>
</dbReference>
<dbReference type="Pfam" id="PF03184">
    <property type="entry name" value="DDE_1"/>
    <property type="match status" value="1"/>
</dbReference>
<keyword evidence="12" id="KW-1185">Reference proteome</keyword>
<evidence type="ECO:0000256" key="6">
    <source>
        <dbReference type="PIRSR" id="PIRSR617939-1"/>
    </source>
</evidence>
<feature type="active site" description="Proton acceptor" evidence="6">
    <location>
        <position position="577"/>
    </location>
</feature>
<evidence type="ECO:0000256" key="4">
    <source>
        <dbReference type="ARBA" id="ARBA00023239"/>
    </source>
</evidence>
<dbReference type="Pfam" id="PF13772">
    <property type="entry name" value="AIG2_2"/>
    <property type="match status" value="1"/>
</dbReference>
<evidence type="ECO:0000259" key="9">
    <source>
        <dbReference type="Pfam" id="PF03221"/>
    </source>
</evidence>
<dbReference type="AlphaFoldDB" id="A0AAD7Z393"/>
<evidence type="ECO:0000313" key="12">
    <source>
        <dbReference type="Proteomes" id="UP001231518"/>
    </source>
</evidence>
<evidence type="ECO:0000256" key="5">
    <source>
        <dbReference type="ARBA" id="ARBA00023242"/>
    </source>
</evidence>
<dbReference type="CDD" id="cd06661">
    <property type="entry name" value="GGCT_like"/>
    <property type="match status" value="1"/>
</dbReference>
<comment type="subcellular location">
    <subcellularLocation>
        <location evidence="1">Nucleus</location>
    </subcellularLocation>
</comment>
<keyword evidence="5" id="KW-0539">Nucleus</keyword>
<feature type="binding site" evidence="7">
    <location>
        <position position="629"/>
    </location>
    <ligand>
        <name>substrate</name>
    </ligand>
</feature>
<dbReference type="PANTHER" id="PTHR12935:SF0">
    <property type="entry name" value="GAMMA-GLUTAMYLCYCLOTRANSFERASE"/>
    <property type="match status" value="1"/>
</dbReference>
<organism evidence="11 12">
    <name type="scientific">Mythimna separata</name>
    <name type="common">Oriental armyworm</name>
    <name type="synonym">Pseudaletia separata</name>
    <dbReference type="NCBI Taxonomy" id="271217"/>
    <lineage>
        <taxon>Eukaryota</taxon>
        <taxon>Metazoa</taxon>
        <taxon>Ecdysozoa</taxon>
        <taxon>Arthropoda</taxon>
        <taxon>Hexapoda</taxon>
        <taxon>Insecta</taxon>
        <taxon>Pterygota</taxon>
        <taxon>Neoptera</taxon>
        <taxon>Endopterygota</taxon>
        <taxon>Lepidoptera</taxon>
        <taxon>Glossata</taxon>
        <taxon>Ditrysia</taxon>
        <taxon>Noctuoidea</taxon>
        <taxon>Noctuidae</taxon>
        <taxon>Noctuinae</taxon>
        <taxon>Hadenini</taxon>
        <taxon>Mythimna</taxon>
    </lineage>
</organism>
<feature type="domain" description="DDE-1" evidence="8">
    <location>
        <begin position="225"/>
        <end position="389"/>
    </location>
</feature>
<dbReference type="EC" id="4.3.2.9" evidence="2"/>
<feature type="binding site" evidence="7">
    <location>
        <begin position="502"/>
        <end position="507"/>
    </location>
    <ligand>
        <name>substrate</name>
    </ligand>
</feature>
<comment type="caution">
    <text evidence="11">The sequence shown here is derived from an EMBL/GenBank/DDBJ whole genome shotgun (WGS) entry which is preliminary data.</text>
</comment>
<dbReference type="InterPro" id="IPR004875">
    <property type="entry name" value="DDE_SF_endonuclease_dom"/>
</dbReference>
<evidence type="ECO:0000259" key="8">
    <source>
        <dbReference type="Pfam" id="PF03184"/>
    </source>
</evidence>
<name>A0AAD7Z393_MYTSE</name>
<dbReference type="Gene3D" id="3.10.490.10">
    <property type="entry name" value="Gamma-glutamyl cyclotransferase-like"/>
    <property type="match status" value="1"/>
</dbReference>
<evidence type="ECO:0000259" key="10">
    <source>
        <dbReference type="Pfam" id="PF05225"/>
    </source>
</evidence>
<evidence type="ECO:0000256" key="2">
    <source>
        <dbReference type="ARBA" id="ARBA00012346"/>
    </source>
</evidence>
<dbReference type="InterPro" id="IPR036568">
    <property type="entry name" value="GGCT-like_sf"/>
</dbReference>
<accession>A0AAD7Z393</accession>
<reference evidence="11" key="1">
    <citation type="submission" date="2023-03" db="EMBL/GenBank/DDBJ databases">
        <title>Chromosome-level genomes of two armyworms, Mythimna separata and Mythimna loreyi, provide insights into the biosynthesis and reception of sex pheromones.</title>
        <authorList>
            <person name="Zhao H."/>
        </authorList>
    </citation>
    <scope>NUCLEOTIDE SEQUENCE</scope>
    <source>
        <strain evidence="11">BeijingLab</strain>
        <tissue evidence="11">Pupa</tissue>
    </source>
</reference>
<protein>
    <recommendedName>
        <fullName evidence="2">gamma-glutamylcyclotransferase</fullName>
        <ecNumber evidence="2">4.3.2.9</ecNumber>
    </recommendedName>
</protein>
<feature type="domain" description="HTH psq-type" evidence="10">
    <location>
        <begin position="21"/>
        <end position="51"/>
    </location>
</feature>
<dbReference type="Pfam" id="PF05225">
    <property type="entry name" value="HTH_psq"/>
    <property type="match status" value="1"/>
</dbReference>
<dbReference type="InterPro" id="IPR007889">
    <property type="entry name" value="HTH_Psq"/>
</dbReference>
<dbReference type="InterPro" id="IPR013024">
    <property type="entry name" value="GGCT-like"/>
</dbReference>
<dbReference type="GO" id="GO:0003839">
    <property type="term" value="F:gamma-glutamylcyclotransferase activity"/>
    <property type="evidence" value="ECO:0007669"/>
    <property type="project" value="UniProtKB-EC"/>
</dbReference>
<dbReference type="SUPFAM" id="SSF110857">
    <property type="entry name" value="Gamma-glutamyl cyclotransferase-like"/>
    <property type="match status" value="1"/>
</dbReference>
<dbReference type="GO" id="GO:0003677">
    <property type="term" value="F:DNA binding"/>
    <property type="evidence" value="ECO:0007669"/>
    <property type="project" value="UniProtKB-KW"/>
</dbReference>
<sequence length="672" mass="75505">MARNKLVVRKRGGHSTNNMLMALKLHRSGESIRKAAKTYNIAYPTLRRYVALNLDVYTEDLAEKRLVPNYENRLVFTAEQEEIYKEYIKECALKFYGLTTKDCRKVAYQMARVNNVTVPDSWARDKMAGKEWLRSFRKRHFDLSIKKPEACSLARATAFNRETVKSFFDNLKIAMSRHPSFSTGCRLYNLDETATTTVQRPQKVVGPKGKYNIAKITSGEKGTLVTTCAIVCASGQALPPALIFPRKYFKDFMLTGAPPGSLGLAHASGWMTSELFVDVMKHFIKHSAASPDNPALLILDNHESHLSIEALELAKSSGVTILTLHPHTTAKMQPLDVGLNAPFKVYYNSAIDSWMMKNPGKPMTIYNVAECVGVAYARAMTPMNIFAAFKKCGIFPYDPEVFTDIDFLPSDVTDRPEPELQDQNLDPNIQNVEIEFVKSDETFCEDGIESPSLLNSVNVAISATMQSLTVLTLVFLSLFKLSVCENSDVDNFVPSPNGTIFYYAYGSNLLTKRLRLNNPSAVFYSIAKLKNHRLDFEMFEQNWQGAVATIVEDDDAEVWGTVWTLSADKLHHLDQQEGVSVGWYFAKNVTLTTPSGQQLVARTYQEVNNPKDKTASSDLPMERRPSNTYLEVIALGAIESRLPAEYIGFIFSFPTNGKMATKERRDQLGYPF</sequence>
<evidence type="ECO:0000256" key="7">
    <source>
        <dbReference type="PIRSR" id="PIRSR617939-2"/>
    </source>
</evidence>
<keyword evidence="4" id="KW-0456">Lyase</keyword>
<dbReference type="InterPro" id="IPR006600">
    <property type="entry name" value="HTH_CenpB_DNA-bd_dom"/>
</dbReference>
<dbReference type="PANTHER" id="PTHR12935">
    <property type="entry name" value="GAMMA-GLUTAMYLCYCLOTRANSFERASE"/>
    <property type="match status" value="1"/>
</dbReference>
<gene>
    <name evidence="11" type="ORF">PYW07_007339</name>
</gene>